<dbReference type="InterPro" id="IPR013087">
    <property type="entry name" value="Znf_C2H2_type"/>
</dbReference>
<evidence type="ECO:0000313" key="5">
    <source>
        <dbReference type="Proteomes" id="UP001224775"/>
    </source>
</evidence>
<feature type="region of interest" description="Disordered" evidence="2">
    <location>
        <begin position="202"/>
        <end position="282"/>
    </location>
</feature>
<dbReference type="InterPro" id="IPR039727">
    <property type="entry name" value="SE/Ars2"/>
</dbReference>
<proteinExistence type="predicted"/>
<feature type="compositionally biased region" description="Basic and acidic residues" evidence="2">
    <location>
        <begin position="241"/>
        <end position="250"/>
    </location>
</feature>
<dbReference type="AlphaFoldDB" id="A0AAD9DI28"/>
<dbReference type="Proteomes" id="UP001224775">
    <property type="component" value="Unassembled WGS sequence"/>
</dbReference>
<dbReference type="GO" id="GO:0031053">
    <property type="term" value="P:primary miRNA processing"/>
    <property type="evidence" value="ECO:0007669"/>
    <property type="project" value="TreeGrafter"/>
</dbReference>
<keyword evidence="5" id="KW-1185">Reference proteome</keyword>
<feature type="compositionally biased region" description="Low complexity" evidence="2">
    <location>
        <begin position="12"/>
        <end position="21"/>
    </location>
</feature>
<reference evidence="4" key="1">
    <citation type="submission" date="2023-06" db="EMBL/GenBank/DDBJ databases">
        <title>Survivors Of The Sea: Transcriptome response of Skeletonema marinoi to long-term dormancy.</title>
        <authorList>
            <person name="Pinder M.I.M."/>
            <person name="Kourtchenko O."/>
            <person name="Robertson E.K."/>
            <person name="Larsson T."/>
            <person name="Maumus F."/>
            <person name="Osuna-Cruz C.M."/>
            <person name="Vancaester E."/>
            <person name="Stenow R."/>
            <person name="Vandepoele K."/>
            <person name="Ploug H."/>
            <person name="Bruchert V."/>
            <person name="Godhe A."/>
            <person name="Topel M."/>
        </authorList>
    </citation>
    <scope>NUCLEOTIDE SEQUENCE</scope>
    <source>
        <strain evidence="4">R05AC</strain>
    </source>
</reference>
<feature type="compositionally biased region" description="Basic and acidic residues" evidence="2">
    <location>
        <begin position="915"/>
        <end position="928"/>
    </location>
</feature>
<evidence type="ECO:0000259" key="3">
    <source>
        <dbReference type="PROSITE" id="PS00028"/>
    </source>
</evidence>
<accession>A0AAD9DI28</accession>
<dbReference type="GO" id="GO:0016604">
    <property type="term" value="C:nuclear body"/>
    <property type="evidence" value="ECO:0007669"/>
    <property type="project" value="TreeGrafter"/>
</dbReference>
<feature type="region of interest" description="Disordered" evidence="2">
    <location>
        <begin position="709"/>
        <end position="737"/>
    </location>
</feature>
<evidence type="ECO:0000256" key="2">
    <source>
        <dbReference type="SAM" id="MobiDB-lite"/>
    </source>
</evidence>
<dbReference type="EMBL" id="JATAAI010000002">
    <property type="protein sequence ID" value="KAK1748017.1"/>
    <property type="molecule type" value="Genomic_DNA"/>
</dbReference>
<feature type="region of interest" description="Disordered" evidence="2">
    <location>
        <begin position="1"/>
        <end position="181"/>
    </location>
</feature>
<dbReference type="PANTHER" id="PTHR13165:SF0">
    <property type="entry name" value="SERRATE RNA EFFECTOR MOLECULE HOMOLOG"/>
    <property type="match status" value="1"/>
</dbReference>
<feature type="region of interest" description="Disordered" evidence="2">
    <location>
        <begin position="898"/>
        <end position="933"/>
    </location>
</feature>
<evidence type="ECO:0000313" key="4">
    <source>
        <dbReference type="EMBL" id="KAK1748017.1"/>
    </source>
</evidence>
<feature type="coiled-coil region" evidence="1">
    <location>
        <begin position="328"/>
        <end position="355"/>
    </location>
</feature>
<feature type="compositionally biased region" description="Basic residues" evidence="2">
    <location>
        <begin position="86"/>
        <end position="96"/>
    </location>
</feature>
<name>A0AAD9DI28_9STRA</name>
<feature type="compositionally biased region" description="Basic and acidic residues" evidence="2">
    <location>
        <begin position="202"/>
        <end position="224"/>
    </location>
</feature>
<organism evidence="4 5">
    <name type="scientific">Skeletonema marinoi</name>
    <dbReference type="NCBI Taxonomy" id="267567"/>
    <lineage>
        <taxon>Eukaryota</taxon>
        <taxon>Sar</taxon>
        <taxon>Stramenopiles</taxon>
        <taxon>Ochrophyta</taxon>
        <taxon>Bacillariophyta</taxon>
        <taxon>Coscinodiscophyceae</taxon>
        <taxon>Thalassiosirophycidae</taxon>
        <taxon>Thalassiosirales</taxon>
        <taxon>Skeletonemataceae</taxon>
        <taxon>Skeletonema</taxon>
        <taxon>Skeletonema marinoi-dohrnii complex</taxon>
    </lineage>
</organism>
<evidence type="ECO:0000256" key="1">
    <source>
        <dbReference type="SAM" id="Coils"/>
    </source>
</evidence>
<comment type="caution">
    <text evidence="4">The sequence shown here is derived from an EMBL/GenBank/DDBJ whole genome shotgun (WGS) entry which is preliminary data.</text>
</comment>
<sequence length="972" mass="108341">MPIDEFGREVPAGASGASSSALFADPLRSGGDNDHEMGEGGGGAAAGSGSVTPPNGDANFESRRRGRSRSFDRTTSSGGGGGDDHHHRRGRKRSRSHSVGGDRDHNGEDNNHHHRSSSRHHHHHHSRGHYDHSNRRGGGVGRRHRSRSYGHDEDNGGGHHYHNKHSSSGRGGGSRGEKADPSLRYVEQSLLCQFIWKKEQEEQAKKDIVTDEAASDDKVKKEDADMSSNDDSKDDDDEAAKDDVPSKEINSDEGGDNNDDTAKEEGVPATEEEETTPQPPPLFESEEAEAEAYGEYNSNYCLDYVRKFFNHHLDDPWFRRRLSPLETYRQAKKERTRANEEATELRKEILQSLEDMQAGVIPKKDPDCPDYLGPPRCNFVGSCRLGVGNKPTSALSYRRDYNNYDAEGPSNQHLVLPEEDRNKIEHHAKGHLHSFVKSGACVKIMDVPSQVSDEQLLTSLTMHCKIKPPSAVWSSSVFVPTVSSSRSSSRTPYNREAYAVFPSTAAKEDMFDNLQKANEDASRHHRREDRHKDRRPRFLDLEVDCTDIYGRRELDADGKGGAPPKKKKDDDSKIPSKRCKVFISTSLISSSQPVSVLSAAVSSRERISGDKEDAKIISRALDEARGIEAGNCLSDLMLLLYPGDELASADEEDILDIAIAYLRRVHLFSFYNGCTSATDVGDVLSDSHPSGTIHLRLRNADEILRKTADENGTVAMDEDGGDVETDKGDAAEGSSDGRDMLVTRLNDSIAKALENAKIMEDRGPGCVVDEETDMAARDIETSEQNSREQWMQNHEIMDEDGRARCSFHFCRKLFKDKAFLQKHLVKKHSDQLRAERGKCHDGVMMVAWDNDEKRPVPPILLDCGSKFGLVHSAVTGSGRPIANDPEPELWKEEEERIAEEEKRYQERQAAAEAAAKAREEDQLQRKENNTFSKGNFVDVDDMVEEKVELKFENIDVAPATKPKKKKRKKSLL</sequence>
<feature type="compositionally biased region" description="Basic and acidic residues" evidence="2">
    <location>
        <begin position="724"/>
        <end position="737"/>
    </location>
</feature>
<feature type="compositionally biased region" description="Basic residues" evidence="2">
    <location>
        <begin position="112"/>
        <end position="127"/>
    </location>
</feature>
<keyword evidence="1" id="KW-0175">Coiled coil</keyword>
<gene>
    <name evidence="4" type="ORF">QTG54_001980</name>
</gene>
<dbReference type="PROSITE" id="PS00028">
    <property type="entry name" value="ZINC_FINGER_C2H2_1"/>
    <property type="match status" value="1"/>
</dbReference>
<feature type="domain" description="C2H2-type" evidence="3">
    <location>
        <begin position="805"/>
        <end position="828"/>
    </location>
</feature>
<feature type="region of interest" description="Disordered" evidence="2">
    <location>
        <begin position="553"/>
        <end position="573"/>
    </location>
</feature>
<protein>
    <recommendedName>
        <fullName evidence="3">C2H2-type domain-containing protein</fullName>
    </recommendedName>
</protein>
<feature type="compositionally biased region" description="Basic and acidic residues" evidence="2">
    <location>
        <begin position="100"/>
        <end position="111"/>
    </location>
</feature>
<dbReference type="PANTHER" id="PTHR13165">
    <property type="entry name" value="ARSENITE-RESISTANCE PROTEIN 2"/>
    <property type="match status" value="1"/>
</dbReference>